<protein>
    <submittedName>
        <fullName evidence="4">Oxidoreductase, short-chain dehydrogenase/reductase family</fullName>
    </submittedName>
</protein>
<dbReference type="EMBL" id="CADCUH010000190">
    <property type="protein sequence ID" value="CAA9364045.1"/>
    <property type="molecule type" value="Genomic_DNA"/>
</dbReference>
<dbReference type="CDD" id="cd05233">
    <property type="entry name" value="SDR_c"/>
    <property type="match status" value="1"/>
</dbReference>
<comment type="similarity">
    <text evidence="1 3">Belongs to the short-chain dehydrogenases/reductases (SDR) family.</text>
</comment>
<organism evidence="4">
    <name type="scientific">uncultured Nocardioidaceae bacterium</name>
    <dbReference type="NCBI Taxonomy" id="253824"/>
    <lineage>
        <taxon>Bacteria</taxon>
        <taxon>Bacillati</taxon>
        <taxon>Actinomycetota</taxon>
        <taxon>Actinomycetes</taxon>
        <taxon>Propionibacteriales</taxon>
        <taxon>Nocardioidaceae</taxon>
        <taxon>environmental samples</taxon>
    </lineage>
</organism>
<dbReference type="Pfam" id="PF00106">
    <property type="entry name" value="adh_short"/>
    <property type="match status" value="1"/>
</dbReference>
<name>A0A6J4MN74_9ACTN</name>
<evidence type="ECO:0000313" key="4">
    <source>
        <dbReference type="EMBL" id="CAA9364045.1"/>
    </source>
</evidence>
<dbReference type="SUPFAM" id="SSF51735">
    <property type="entry name" value="NAD(P)-binding Rossmann-fold domains"/>
    <property type="match status" value="1"/>
</dbReference>
<evidence type="ECO:0000256" key="3">
    <source>
        <dbReference type="RuleBase" id="RU000363"/>
    </source>
</evidence>
<dbReference type="Gene3D" id="3.40.50.720">
    <property type="entry name" value="NAD(P)-binding Rossmann-like Domain"/>
    <property type="match status" value="1"/>
</dbReference>
<dbReference type="AlphaFoldDB" id="A0A6J4MN74"/>
<dbReference type="PRINTS" id="PR00081">
    <property type="entry name" value="GDHRDH"/>
</dbReference>
<gene>
    <name evidence="4" type="ORF">AVDCRST_MAG36-2890</name>
</gene>
<dbReference type="InterPro" id="IPR036291">
    <property type="entry name" value="NAD(P)-bd_dom_sf"/>
</dbReference>
<evidence type="ECO:0000256" key="1">
    <source>
        <dbReference type="ARBA" id="ARBA00006484"/>
    </source>
</evidence>
<reference evidence="4" key="1">
    <citation type="submission" date="2020-02" db="EMBL/GenBank/DDBJ databases">
        <authorList>
            <person name="Meier V. D."/>
        </authorList>
    </citation>
    <scope>NUCLEOTIDE SEQUENCE</scope>
    <source>
        <strain evidence="4">AVDCRST_MAG36</strain>
    </source>
</reference>
<dbReference type="InterPro" id="IPR020904">
    <property type="entry name" value="Sc_DH/Rdtase_CS"/>
</dbReference>
<evidence type="ECO:0000256" key="2">
    <source>
        <dbReference type="ARBA" id="ARBA00023002"/>
    </source>
</evidence>
<dbReference type="PANTHER" id="PTHR43391:SF82">
    <property type="entry name" value="OXIDOREDUCTASE SADH-RELATED"/>
    <property type="match status" value="1"/>
</dbReference>
<keyword evidence="2" id="KW-0560">Oxidoreductase</keyword>
<dbReference type="GO" id="GO:0016491">
    <property type="term" value="F:oxidoreductase activity"/>
    <property type="evidence" value="ECO:0007669"/>
    <property type="project" value="UniProtKB-KW"/>
</dbReference>
<dbReference type="PANTHER" id="PTHR43391">
    <property type="entry name" value="RETINOL DEHYDROGENASE-RELATED"/>
    <property type="match status" value="1"/>
</dbReference>
<proteinExistence type="inferred from homology"/>
<dbReference type="PROSITE" id="PS00061">
    <property type="entry name" value="ADH_SHORT"/>
    <property type="match status" value="1"/>
</dbReference>
<sequence length="287" mass="30269">MSTSRTAEGLAGRVVVITGAASGIGRALAVETAARGGLPAVSDVDEAGLEETAALVAAASGRRPHTHRLDVRDREAWRRYAEAVLAEHGRVDVVVNNAGIALTADVLDMPHDLFARVIDVDFWGVVHGTTTFLPHLVAGGGGMVVNVSSLFGLMAVPSQSAYNAAKFAVRGFTESLRQEMLVAGHPVTVCCVHPGGVRTSIVRNGTVVGIDQEVQADWFDSRLARTTPEAAARAILDGALAGKARVLVGSDAKLLDGLVRLTGSGYQRLVVRVVRRTRPRFLPTRPS</sequence>
<accession>A0A6J4MN74</accession>
<dbReference type="InterPro" id="IPR002347">
    <property type="entry name" value="SDR_fam"/>
</dbReference>
<dbReference type="PRINTS" id="PR00080">
    <property type="entry name" value="SDRFAMILY"/>
</dbReference>